<evidence type="ECO:0000256" key="9">
    <source>
        <dbReference type="ARBA" id="ARBA00022723"/>
    </source>
</evidence>
<evidence type="ECO:0000313" key="16">
    <source>
        <dbReference type="Proteomes" id="UP000676649"/>
    </source>
</evidence>
<comment type="pathway">
    <text evidence="3 13">Cofactor biosynthesis; molybdopterin biosynthesis.</text>
</comment>
<dbReference type="SUPFAM" id="SSF63882">
    <property type="entry name" value="MoeA N-terminal region -like"/>
    <property type="match status" value="1"/>
</dbReference>
<comment type="catalytic activity">
    <reaction evidence="12">
        <text>adenylyl-molybdopterin + molybdate = Mo-molybdopterin + AMP + H(+)</text>
        <dbReference type="Rhea" id="RHEA:35047"/>
        <dbReference type="ChEBI" id="CHEBI:15378"/>
        <dbReference type="ChEBI" id="CHEBI:36264"/>
        <dbReference type="ChEBI" id="CHEBI:62727"/>
        <dbReference type="ChEBI" id="CHEBI:71302"/>
        <dbReference type="ChEBI" id="CHEBI:456215"/>
        <dbReference type="EC" id="2.10.1.1"/>
    </reaction>
</comment>
<evidence type="ECO:0000256" key="4">
    <source>
        <dbReference type="ARBA" id="ARBA00010763"/>
    </source>
</evidence>
<dbReference type="KEGG" id="mpad:KEF85_14665"/>
<dbReference type="InterPro" id="IPR005111">
    <property type="entry name" value="MoeA_C_domain_IV"/>
</dbReference>
<keyword evidence="9 13" id="KW-0479">Metal-binding</keyword>
<dbReference type="Proteomes" id="UP000676649">
    <property type="component" value="Chromosome"/>
</dbReference>
<evidence type="ECO:0000313" key="15">
    <source>
        <dbReference type="EMBL" id="QWF70553.1"/>
    </source>
</evidence>
<evidence type="ECO:0000256" key="11">
    <source>
        <dbReference type="ARBA" id="ARBA00023150"/>
    </source>
</evidence>
<dbReference type="Pfam" id="PF03454">
    <property type="entry name" value="MoeA_C"/>
    <property type="match status" value="1"/>
</dbReference>
<dbReference type="InterPro" id="IPR036135">
    <property type="entry name" value="MoeA_linker/N_sf"/>
</dbReference>
<protein>
    <recommendedName>
        <fullName evidence="6 13">Molybdopterin molybdenumtransferase</fullName>
        <ecNumber evidence="5 13">2.10.1.1</ecNumber>
    </recommendedName>
</protein>
<keyword evidence="8 13" id="KW-0808">Transferase</keyword>
<dbReference type="SUPFAM" id="SSF53218">
    <property type="entry name" value="Molybdenum cofactor biosynthesis proteins"/>
    <property type="match status" value="1"/>
</dbReference>
<accession>A0A975MMF1</accession>
<evidence type="ECO:0000259" key="14">
    <source>
        <dbReference type="SMART" id="SM00852"/>
    </source>
</evidence>
<dbReference type="Pfam" id="PF00994">
    <property type="entry name" value="MoCF_biosynth"/>
    <property type="match status" value="1"/>
</dbReference>
<dbReference type="NCBIfam" id="NF045515">
    <property type="entry name" value="Glp_gephyrin"/>
    <property type="match status" value="1"/>
</dbReference>
<dbReference type="Gene3D" id="3.40.980.10">
    <property type="entry name" value="MoaB/Mog-like domain"/>
    <property type="match status" value="1"/>
</dbReference>
<dbReference type="FunFam" id="2.40.340.10:FF:000003">
    <property type="entry name" value="Molybdopterin molybdenumtransferase"/>
    <property type="match status" value="1"/>
</dbReference>
<dbReference type="AlphaFoldDB" id="A0A975MMF1"/>
<dbReference type="InterPro" id="IPR036688">
    <property type="entry name" value="MoeA_C_domain_IV_sf"/>
</dbReference>
<dbReference type="Pfam" id="PF03453">
    <property type="entry name" value="MoeA_N"/>
    <property type="match status" value="1"/>
</dbReference>
<dbReference type="PANTHER" id="PTHR10192:SF5">
    <property type="entry name" value="GEPHYRIN"/>
    <property type="match status" value="1"/>
</dbReference>
<evidence type="ECO:0000256" key="13">
    <source>
        <dbReference type="RuleBase" id="RU365090"/>
    </source>
</evidence>
<dbReference type="GO" id="GO:0046872">
    <property type="term" value="F:metal ion binding"/>
    <property type="evidence" value="ECO:0007669"/>
    <property type="project" value="UniProtKB-UniRule"/>
</dbReference>
<dbReference type="EC" id="2.10.1.1" evidence="5 13"/>
<organism evidence="15 16">
    <name type="scientific">Methylomonas paludis</name>
    <dbReference type="NCBI Taxonomy" id="1173101"/>
    <lineage>
        <taxon>Bacteria</taxon>
        <taxon>Pseudomonadati</taxon>
        <taxon>Pseudomonadota</taxon>
        <taxon>Gammaproteobacteria</taxon>
        <taxon>Methylococcales</taxon>
        <taxon>Methylococcaceae</taxon>
        <taxon>Methylomonas</taxon>
    </lineage>
</organism>
<dbReference type="EMBL" id="CP073754">
    <property type="protein sequence ID" value="QWF70553.1"/>
    <property type="molecule type" value="Genomic_DNA"/>
</dbReference>
<feature type="domain" description="MoaB/Mog" evidence="14">
    <location>
        <begin position="199"/>
        <end position="336"/>
    </location>
</feature>
<reference evidence="15" key="1">
    <citation type="submission" date="2021-04" db="EMBL/GenBank/DDBJ databases">
        <title>Draft genome sequence data of methanotrophic Methylovulum sp. strain S1L and Methylomonas sp. strain S2AM isolated from boreal lake water columns.</title>
        <authorList>
            <person name="Rissanen A.J."/>
            <person name="Mangayil R."/>
            <person name="Svenning M.M."/>
            <person name="Khanongnuch R."/>
        </authorList>
    </citation>
    <scope>NUCLEOTIDE SEQUENCE</scope>
    <source>
        <strain evidence="15">S2AM</strain>
    </source>
</reference>
<name>A0A975MMF1_9GAMM</name>
<dbReference type="RefSeq" id="WP_215581844.1">
    <property type="nucleotide sequence ID" value="NZ_CP073754.1"/>
</dbReference>
<dbReference type="Gene3D" id="2.40.340.10">
    <property type="entry name" value="MoeA, C-terminal, domain IV"/>
    <property type="match status" value="1"/>
</dbReference>
<keyword evidence="7 13" id="KW-0500">Molybdenum</keyword>
<evidence type="ECO:0000256" key="3">
    <source>
        <dbReference type="ARBA" id="ARBA00005046"/>
    </source>
</evidence>
<comment type="function">
    <text evidence="2 13">Catalyzes the insertion of molybdate into adenylated molybdopterin with the concomitant release of AMP.</text>
</comment>
<evidence type="ECO:0000256" key="7">
    <source>
        <dbReference type="ARBA" id="ARBA00022505"/>
    </source>
</evidence>
<keyword evidence="10 13" id="KW-0460">Magnesium</keyword>
<dbReference type="SUPFAM" id="SSF63867">
    <property type="entry name" value="MoeA C-terminal domain-like"/>
    <property type="match status" value="1"/>
</dbReference>
<dbReference type="CDD" id="cd00887">
    <property type="entry name" value="MoeA"/>
    <property type="match status" value="1"/>
</dbReference>
<sequence>MTNRLPLTAPSCSDDHDPEALHVETAQQRIIAAITPLSDTEAEYLPLRESLDRVLADTVVASMDVPPSPNSAMDGYGLLGTDLPVQGSRELRVIGSSYAGHPFPGRVTAGECVRIMTGAVIPAGVDTVVAQEHVQLLEAERICIDGRSKTGDNVRRAGEDISQGQTLLAAGHRIGTADLGLLASVGMTEVRVQRRLRVAFFSTGDELRGVGESLAPGQIYDSNRYTLYGMLMRQHCQISDLGSVPDDPAALRSTLLAAAPHHDLIIATGGVSVGDADHVRRVFAELGELNFWKVAMKPGRPLTFGRLQQAWFFGLPGNPVAVMVSFCQFVLPALQQLAGTATTPPLTVKATSTSVLKKRPGRTEYQRGILSYDSAGNLLVSKTGEQGSGILSSMSKANCFIVLSIEQTRIEPGQIVTVQPFAGLL</sequence>
<gene>
    <name evidence="15" type="ORF">KEF85_14665</name>
</gene>
<dbReference type="GO" id="GO:0006777">
    <property type="term" value="P:Mo-molybdopterin cofactor biosynthetic process"/>
    <property type="evidence" value="ECO:0007669"/>
    <property type="project" value="UniProtKB-UniRule"/>
</dbReference>
<dbReference type="GO" id="GO:0005829">
    <property type="term" value="C:cytosol"/>
    <property type="evidence" value="ECO:0007669"/>
    <property type="project" value="TreeGrafter"/>
</dbReference>
<dbReference type="InterPro" id="IPR038987">
    <property type="entry name" value="MoeA-like"/>
</dbReference>
<dbReference type="SMART" id="SM00852">
    <property type="entry name" value="MoCF_biosynth"/>
    <property type="match status" value="1"/>
</dbReference>
<proteinExistence type="inferred from homology"/>
<dbReference type="InterPro" id="IPR036425">
    <property type="entry name" value="MoaB/Mog-like_dom_sf"/>
</dbReference>
<dbReference type="InterPro" id="IPR005110">
    <property type="entry name" value="MoeA_linker/N"/>
</dbReference>
<comment type="cofactor">
    <cofactor evidence="1 13">
        <name>Mg(2+)</name>
        <dbReference type="ChEBI" id="CHEBI:18420"/>
    </cofactor>
</comment>
<evidence type="ECO:0000256" key="1">
    <source>
        <dbReference type="ARBA" id="ARBA00001946"/>
    </source>
</evidence>
<dbReference type="FunFam" id="3.40.980.10:FF:000004">
    <property type="entry name" value="Molybdopterin molybdenumtransferase"/>
    <property type="match status" value="1"/>
</dbReference>
<keyword evidence="16" id="KW-1185">Reference proteome</keyword>
<evidence type="ECO:0000256" key="12">
    <source>
        <dbReference type="ARBA" id="ARBA00047317"/>
    </source>
</evidence>
<keyword evidence="11 13" id="KW-0501">Molybdenum cofactor biosynthesis</keyword>
<dbReference type="GO" id="GO:0061599">
    <property type="term" value="F:molybdopterin molybdotransferase activity"/>
    <property type="evidence" value="ECO:0007669"/>
    <property type="project" value="UniProtKB-UniRule"/>
</dbReference>
<dbReference type="InterPro" id="IPR001453">
    <property type="entry name" value="MoaB/Mog_dom"/>
</dbReference>
<dbReference type="NCBIfam" id="TIGR00177">
    <property type="entry name" value="molyb_syn"/>
    <property type="match status" value="1"/>
</dbReference>
<dbReference type="Gene3D" id="2.170.190.11">
    <property type="entry name" value="Molybdopterin biosynthesis moea protein, domain 3"/>
    <property type="match status" value="1"/>
</dbReference>
<evidence type="ECO:0000256" key="8">
    <source>
        <dbReference type="ARBA" id="ARBA00022679"/>
    </source>
</evidence>
<comment type="similarity">
    <text evidence="4 13">Belongs to the MoeA family.</text>
</comment>
<dbReference type="Gene3D" id="3.90.105.10">
    <property type="entry name" value="Molybdopterin biosynthesis moea protein, domain 2"/>
    <property type="match status" value="1"/>
</dbReference>
<evidence type="ECO:0000256" key="5">
    <source>
        <dbReference type="ARBA" id="ARBA00013269"/>
    </source>
</evidence>
<dbReference type="PANTHER" id="PTHR10192">
    <property type="entry name" value="MOLYBDOPTERIN BIOSYNTHESIS PROTEIN"/>
    <property type="match status" value="1"/>
</dbReference>
<evidence type="ECO:0000256" key="6">
    <source>
        <dbReference type="ARBA" id="ARBA00021108"/>
    </source>
</evidence>
<evidence type="ECO:0000256" key="10">
    <source>
        <dbReference type="ARBA" id="ARBA00022842"/>
    </source>
</evidence>
<evidence type="ECO:0000256" key="2">
    <source>
        <dbReference type="ARBA" id="ARBA00002901"/>
    </source>
</evidence>